<reference evidence="1" key="1">
    <citation type="journal article" date="2021" name="Nat. Commun.">
        <title>Genetic determinants of endophytism in the Arabidopsis root mycobiome.</title>
        <authorList>
            <person name="Mesny F."/>
            <person name="Miyauchi S."/>
            <person name="Thiergart T."/>
            <person name="Pickel B."/>
            <person name="Atanasova L."/>
            <person name="Karlsson M."/>
            <person name="Huettel B."/>
            <person name="Barry K.W."/>
            <person name="Haridas S."/>
            <person name="Chen C."/>
            <person name="Bauer D."/>
            <person name="Andreopoulos W."/>
            <person name="Pangilinan J."/>
            <person name="LaButti K."/>
            <person name="Riley R."/>
            <person name="Lipzen A."/>
            <person name="Clum A."/>
            <person name="Drula E."/>
            <person name="Henrissat B."/>
            <person name="Kohler A."/>
            <person name="Grigoriev I.V."/>
            <person name="Martin F.M."/>
            <person name="Hacquard S."/>
        </authorList>
    </citation>
    <scope>NUCLEOTIDE SEQUENCE</scope>
    <source>
        <strain evidence="1">MPI-SDFR-AT-0068</strain>
    </source>
</reference>
<dbReference type="EMBL" id="JAGPXF010000001">
    <property type="protein sequence ID" value="KAH7263766.1"/>
    <property type="molecule type" value="Genomic_DNA"/>
</dbReference>
<proteinExistence type="predicted"/>
<comment type="caution">
    <text evidence="1">The sequence shown here is derived from an EMBL/GenBank/DDBJ whole genome shotgun (WGS) entry which is preliminary data.</text>
</comment>
<evidence type="ECO:0000313" key="2">
    <source>
        <dbReference type="Proteomes" id="UP000813427"/>
    </source>
</evidence>
<gene>
    <name evidence="1" type="ORF">BKA59DRAFT_449959</name>
</gene>
<keyword evidence="2" id="KW-1185">Reference proteome</keyword>
<protein>
    <submittedName>
        <fullName evidence="1">Uncharacterized protein</fullName>
    </submittedName>
</protein>
<dbReference type="Proteomes" id="UP000813427">
    <property type="component" value="Unassembled WGS sequence"/>
</dbReference>
<evidence type="ECO:0000313" key="1">
    <source>
        <dbReference type="EMBL" id="KAH7263766.1"/>
    </source>
</evidence>
<sequence>MYDVSSVWIYSFLHLVDAKESCLIYHVFLWMSYPKIGQARVELRTMKQEIGFVGAAKASAASTRSNRRCLSATTVGLDDEQKTKQQNPLFIRKRVPGQLDTWSILSSASKSVILATKISQATVHTSLDVSRTNKLLNERPKLRCHRKGGQEMCLPFPLVNTIHKSRYRIFVAVELGENVNGLGRDGITPLLLSVQ</sequence>
<organism evidence="1 2">
    <name type="scientific">Fusarium tricinctum</name>
    <dbReference type="NCBI Taxonomy" id="61284"/>
    <lineage>
        <taxon>Eukaryota</taxon>
        <taxon>Fungi</taxon>
        <taxon>Dikarya</taxon>
        <taxon>Ascomycota</taxon>
        <taxon>Pezizomycotina</taxon>
        <taxon>Sordariomycetes</taxon>
        <taxon>Hypocreomycetidae</taxon>
        <taxon>Hypocreales</taxon>
        <taxon>Nectriaceae</taxon>
        <taxon>Fusarium</taxon>
        <taxon>Fusarium tricinctum species complex</taxon>
    </lineage>
</organism>
<dbReference type="AlphaFoldDB" id="A0A8K0SEJ1"/>
<accession>A0A8K0SEJ1</accession>
<name>A0A8K0SEJ1_9HYPO</name>